<protein>
    <submittedName>
        <fullName evidence="2">(northern house mosquito) hypothetical protein</fullName>
    </submittedName>
</protein>
<reference evidence="2" key="1">
    <citation type="submission" date="2021-05" db="EMBL/GenBank/DDBJ databases">
        <authorList>
            <person name="Alioto T."/>
            <person name="Alioto T."/>
            <person name="Gomez Garrido J."/>
        </authorList>
    </citation>
    <scope>NUCLEOTIDE SEQUENCE</scope>
</reference>
<dbReference type="AlphaFoldDB" id="A0A8D8NJT2"/>
<dbReference type="EMBL" id="HBUE01084957">
    <property type="protein sequence ID" value="CAG6479343.1"/>
    <property type="molecule type" value="Transcribed_RNA"/>
</dbReference>
<sequence length="104" mass="11533">MVSFQRAKQVPRSASTKLTRGVHRDRVQPLSCSSTGIPVYTRRQSSLPTLSYRLASDVLTYTSVPNPLKKLSTWARSNSVIIPLSRLIRSCLLYSCSVSSSSLM</sequence>
<dbReference type="EMBL" id="HBUE01278772">
    <property type="protein sequence ID" value="CAG6567907.1"/>
    <property type="molecule type" value="Transcribed_RNA"/>
</dbReference>
<accession>A0A8D8NJT2</accession>
<organism evidence="2">
    <name type="scientific">Culex pipiens</name>
    <name type="common">House mosquito</name>
    <dbReference type="NCBI Taxonomy" id="7175"/>
    <lineage>
        <taxon>Eukaryota</taxon>
        <taxon>Metazoa</taxon>
        <taxon>Ecdysozoa</taxon>
        <taxon>Arthropoda</taxon>
        <taxon>Hexapoda</taxon>
        <taxon>Insecta</taxon>
        <taxon>Pterygota</taxon>
        <taxon>Neoptera</taxon>
        <taxon>Endopterygota</taxon>
        <taxon>Diptera</taxon>
        <taxon>Nematocera</taxon>
        <taxon>Culicoidea</taxon>
        <taxon>Culicidae</taxon>
        <taxon>Culicinae</taxon>
        <taxon>Culicini</taxon>
        <taxon>Culex</taxon>
        <taxon>Culex</taxon>
    </lineage>
</organism>
<evidence type="ECO:0000313" key="2">
    <source>
        <dbReference type="EMBL" id="CAG6567907.1"/>
    </source>
</evidence>
<evidence type="ECO:0000256" key="1">
    <source>
        <dbReference type="SAM" id="MobiDB-lite"/>
    </source>
</evidence>
<feature type="region of interest" description="Disordered" evidence="1">
    <location>
        <begin position="1"/>
        <end position="23"/>
    </location>
</feature>
<dbReference type="EMBL" id="HBUE01173304">
    <property type="protein sequence ID" value="CAG6516408.1"/>
    <property type="molecule type" value="Transcribed_RNA"/>
</dbReference>
<name>A0A8D8NJT2_CULPI</name>
<proteinExistence type="predicted"/>